<feature type="region of interest" description="Disordered" evidence="1">
    <location>
        <begin position="202"/>
        <end position="228"/>
    </location>
</feature>
<dbReference type="InterPro" id="IPR054289">
    <property type="entry name" value="DUF7025"/>
</dbReference>
<dbReference type="CDD" id="cd19481">
    <property type="entry name" value="RecA-like_protease"/>
    <property type="match status" value="1"/>
</dbReference>
<dbReference type="GO" id="GO:0016887">
    <property type="term" value="F:ATP hydrolysis activity"/>
    <property type="evidence" value="ECO:0007669"/>
    <property type="project" value="InterPro"/>
</dbReference>
<feature type="compositionally biased region" description="Basic residues" evidence="1">
    <location>
        <begin position="942"/>
        <end position="952"/>
    </location>
</feature>
<dbReference type="InterPro" id="IPR027417">
    <property type="entry name" value="P-loop_NTPase"/>
</dbReference>
<dbReference type="EMBL" id="WUBL01000035">
    <property type="protein sequence ID" value="KAF2969485.1"/>
    <property type="molecule type" value="Genomic_DNA"/>
</dbReference>
<feature type="compositionally biased region" description="Polar residues" evidence="1">
    <location>
        <begin position="208"/>
        <end position="219"/>
    </location>
</feature>
<dbReference type="InterPro" id="IPR056599">
    <property type="entry name" value="AAA_lid_fung"/>
</dbReference>
<dbReference type="SMART" id="SM00382">
    <property type="entry name" value="AAA"/>
    <property type="match status" value="1"/>
</dbReference>
<evidence type="ECO:0000259" key="2">
    <source>
        <dbReference type="SMART" id="SM00382"/>
    </source>
</evidence>
<feature type="region of interest" description="Disordered" evidence="1">
    <location>
        <begin position="866"/>
        <end position="963"/>
    </location>
</feature>
<dbReference type="AlphaFoldDB" id="A0A7C8IUL0"/>
<dbReference type="PANTHER" id="PTHR46411:SF3">
    <property type="entry name" value="AAA+ ATPASE DOMAIN-CONTAINING PROTEIN"/>
    <property type="match status" value="1"/>
</dbReference>
<name>A0A7C8IUL0_9PEZI</name>
<dbReference type="Pfam" id="PF23232">
    <property type="entry name" value="AAA_lid_13"/>
    <property type="match status" value="1"/>
</dbReference>
<keyword evidence="4" id="KW-1185">Reference proteome</keyword>
<evidence type="ECO:0000313" key="3">
    <source>
        <dbReference type="EMBL" id="KAF2969485.1"/>
    </source>
</evidence>
<dbReference type="Pfam" id="PF22942">
    <property type="entry name" value="DUF7025"/>
    <property type="match status" value="1"/>
</dbReference>
<reference evidence="3 4" key="1">
    <citation type="submission" date="2019-12" db="EMBL/GenBank/DDBJ databases">
        <title>Draft genome sequence of the ascomycete Xylaria multiplex DSM 110363.</title>
        <authorList>
            <person name="Buettner E."/>
            <person name="Kellner H."/>
        </authorList>
    </citation>
    <scope>NUCLEOTIDE SEQUENCE [LARGE SCALE GENOMIC DNA]</scope>
    <source>
        <strain evidence="3 4">DSM 110363</strain>
    </source>
</reference>
<feature type="compositionally biased region" description="Basic and acidic residues" evidence="1">
    <location>
        <begin position="1"/>
        <end position="18"/>
    </location>
</feature>
<dbReference type="Proteomes" id="UP000481858">
    <property type="component" value="Unassembled WGS sequence"/>
</dbReference>
<dbReference type="OrthoDB" id="10042665at2759"/>
<feature type="compositionally biased region" description="Basic and acidic residues" evidence="1">
    <location>
        <begin position="27"/>
        <end position="53"/>
    </location>
</feature>
<evidence type="ECO:0000256" key="1">
    <source>
        <dbReference type="SAM" id="MobiDB-lite"/>
    </source>
</evidence>
<accession>A0A7C8IUL0</accession>
<dbReference type="GO" id="GO:0005524">
    <property type="term" value="F:ATP binding"/>
    <property type="evidence" value="ECO:0007669"/>
    <property type="project" value="InterPro"/>
</dbReference>
<proteinExistence type="predicted"/>
<feature type="domain" description="AAA+ ATPase" evidence="2">
    <location>
        <begin position="620"/>
        <end position="747"/>
    </location>
</feature>
<dbReference type="InParanoid" id="A0A7C8IUL0"/>
<gene>
    <name evidence="3" type="ORF">GQX73_g4034</name>
</gene>
<dbReference type="InterPro" id="IPR003593">
    <property type="entry name" value="AAA+_ATPase"/>
</dbReference>
<dbReference type="PANTHER" id="PTHR46411">
    <property type="entry name" value="FAMILY ATPASE, PUTATIVE-RELATED"/>
    <property type="match status" value="1"/>
</dbReference>
<evidence type="ECO:0000313" key="4">
    <source>
        <dbReference type="Proteomes" id="UP000481858"/>
    </source>
</evidence>
<feature type="compositionally biased region" description="Low complexity" evidence="1">
    <location>
        <begin position="894"/>
        <end position="913"/>
    </location>
</feature>
<feature type="region of interest" description="Disordered" evidence="1">
    <location>
        <begin position="1"/>
        <end position="53"/>
    </location>
</feature>
<comment type="caution">
    <text evidence="3">The sequence shown here is derived from an EMBL/GenBank/DDBJ whole genome shotgun (WGS) entry which is preliminary data.</text>
</comment>
<sequence>MESRKTTETDREDLRNNDQKSPTLQDNPKEQTTGEKSEDKSTDADNDQSLKEEEQKISLIPEIRCLSWLEWRKLRLSEYEVELKDRNKENQQPIVRPKRYAIDVVSSTGDMGPLTYAEGQVSTKAPRLIGRIRINSQHVIDILSGITNLFFPERCQMLHPFKVIIDNLPEIRAQMKIIEDGLKSAQASFEETAQVKTFTLFENEKSNQEPTGTKSTNGNKAAKPKEEKELEVAQERFDHYKLFMKLIETHLAFEVSVAAAIKNGTMDRIMFCHLWHLFPPGETIFYQKANRDEPPQAAQVLKVSGGRGKLPGSSKRYLYYDYDQSKNNFQRVSPFTIDAFHLDFDGKKYRPFQVKYEIQKCPGEFPITSLPVFPLRFLLENERKTIMSSLLRRGITFRNLAGVEAAHREYSGRTLDREPEDIDGRVIIDFKQAAIVDNLRQQTPANDNDDSIGRVFGLRTLSQTNSLELLEVLGAYEEPDLTLYDDHNYDIERTEKLFSVNKVLLAPSQELAADDLTDDELRLLPGTVYAYILRSRKYCRCDISFIKEITPNKKAIDSLVLPTKHKTLLMSLVDRHSLGSRPMEQKTNIDRPPIERTESQTLGASYSASDTLSIVKGKGRGLIILLHGVPGVGKTSTAETIAETTGRPLLPVTCGDIGENASMVEKNLEQIFTNSHRWGCVLLLDEAEVFLTKRNLQDLTRNAMVSVFLRALEFYSGILFLTTNRVGTIDEAFKSRIQISLYYPPLDWKTSKQIWQVNLERSKDKVQADKDELIRYAKKQFHRADENSRWNGRQIYNAFKTAIALAEFERANDDGGKKSKNRPAVLTESHFRQVAHVAKKFDEYLLEAYGGMTMSAANQEQHVRADGFGLGNENGPFKLKRRPTKSRKLDYDEMSSTSEGDSESGSVSGGSTESDAESEVEVKKSKKKGASSSKRNDERKRPQNSKSKKSSKRQVESESEDSS</sequence>
<dbReference type="Pfam" id="PF00004">
    <property type="entry name" value="AAA"/>
    <property type="match status" value="1"/>
</dbReference>
<protein>
    <recommendedName>
        <fullName evidence="2">AAA+ ATPase domain-containing protein</fullName>
    </recommendedName>
</protein>
<organism evidence="3 4">
    <name type="scientific">Xylaria multiplex</name>
    <dbReference type="NCBI Taxonomy" id="323545"/>
    <lineage>
        <taxon>Eukaryota</taxon>
        <taxon>Fungi</taxon>
        <taxon>Dikarya</taxon>
        <taxon>Ascomycota</taxon>
        <taxon>Pezizomycotina</taxon>
        <taxon>Sordariomycetes</taxon>
        <taxon>Xylariomycetidae</taxon>
        <taxon>Xylariales</taxon>
        <taxon>Xylariaceae</taxon>
        <taxon>Xylaria</taxon>
    </lineage>
</organism>
<dbReference type="SUPFAM" id="SSF52540">
    <property type="entry name" value="P-loop containing nucleoside triphosphate hydrolases"/>
    <property type="match status" value="1"/>
</dbReference>
<dbReference type="Gene3D" id="3.40.50.300">
    <property type="entry name" value="P-loop containing nucleotide triphosphate hydrolases"/>
    <property type="match status" value="1"/>
</dbReference>
<dbReference type="InterPro" id="IPR003959">
    <property type="entry name" value="ATPase_AAA_core"/>
</dbReference>